<evidence type="ECO:0000256" key="10">
    <source>
        <dbReference type="ARBA" id="ARBA00047984"/>
    </source>
</evidence>
<dbReference type="InterPro" id="IPR027417">
    <property type="entry name" value="P-loop_NTPase"/>
</dbReference>
<feature type="region of interest" description="Disordered" evidence="11">
    <location>
        <begin position="758"/>
        <end position="807"/>
    </location>
</feature>
<dbReference type="Proteomes" id="UP000054350">
    <property type="component" value="Unassembled WGS sequence"/>
</dbReference>
<keyword evidence="4" id="KW-0547">Nucleotide-binding</keyword>
<dbReference type="InterPro" id="IPR014001">
    <property type="entry name" value="Helicase_ATP-bd"/>
</dbReference>
<dbReference type="Pfam" id="PF23362">
    <property type="entry name" value="DHX37_C"/>
    <property type="match status" value="1"/>
</dbReference>
<dbReference type="Gene3D" id="1.10.10.2130">
    <property type="entry name" value="DEAH helicase family, winged-helix domain"/>
    <property type="match status" value="1"/>
</dbReference>
<evidence type="ECO:0000256" key="2">
    <source>
        <dbReference type="ARBA" id="ARBA00008792"/>
    </source>
</evidence>
<evidence type="ECO:0000256" key="1">
    <source>
        <dbReference type="ARBA" id="ARBA00004604"/>
    </source>
</evidence>
<keyword evidence="5" id="KW-0378">Hydrolase</keyword>
<reference evidence="15" key="2">
    <citation type="submission" date="2009-11" db="EMBL/GenBank/DDBJ databases">
        <title>The Genome Sequence of Allomyces macrogynus strain ATCC 38327.</title>
        <authorList>
            <consortium name="The Broad Institute Genome Sequencing Platform"/>
            <person name="Russ C."/>
            <person name="Cuomo C."/>
            <person name="Shea T."/>
            <person name="Young S.K."/>
            <person name="Zeng Q."/>
            <person name="Koehrsen M."/>
            <person name="Haas B."/>
            <person name="Borodovsky M."/>
            <person name="Guigo R."/>
            <person name="Alvarado L."/>
            <person name="Berlin A."/>
            <person name="Borenstein D."/>
            <person name="Chen Z."/>
            <person name="Engels R."/>
            <person name="Freedman E."/>
            <person name="Gellesch M."/>
            <person name="Goldberg J."/>
            <person name="Griggs A."/>
            <person name="Gujja S."/>
            <person name="Heiman D."/>
            <person name="Hepburn T."/>
            <person name="Howarth C."/>
            <person name="Jen D."/>
            <person name="Larson L."/>
            <person name="Lewis B."/>
            <person name="Mehta T."/>
            <person name="Park D."/>
            <person name="Pearson M."/>
            <person name="Roberts A."/>
            <person name="Saif S."/>
            <person name="Shenoy N."/>
            <person name="Sisk P."/>
            <person name="Stolte C."/>
            <person name="Sykes S."/>
            <person name="Walk T."/>
            <person name="White J."/>
            <person name="Yandava C."/>
            <person name="Burger G."/>
            <person name="Gray M.W."/>
            <person name="Holland P.W.H."/>
            <person name="King N."/>
            <person name="Lang F.B.F."/>
            <person name="Roger A.J."/>
            <person name="Ruiz-Trillo I."/>
            <person name="Lander E."/>
            <person name="Nusbaum C."/>
        </authorList>
    </citation>
    <scope>NUCLEOTIDE SEQUENCE [LARGE SCALE GENOMIC DNA]</scope>
    <source>
        <strain evidence="15">ATCC 38327</strain>
    </source>
</reference>
<keyword evidence="8" id="KW-0694">RNA-binding</keyword>
<feature type="compositionally biased region" description="Low complexity" evidence="11">
    <location>
        <begin position="158"/>
        <end position="173"/>
    </location>
</feature>
<dbReference type="FunFam" id="3.40.50.300:FF:003770">
    <property type="entry name" value="ATP-dependent RNA helicase DHR1, putative"/>
    <property type="match status" value="1"/>
</dbReference>
<evidence type="ECO:0000256" key="9">
    <source>
        <dbReference type="ARBA" id="ARBA00023242"/>
    </source>
</evidence>
<feature type="compositionally biased region" description="Acidic residues" evidence="11">
    <location>
        <begin position="140"/>
        <end position="150"/>
    </location>
</feature>
<dbReference type="InterPro" id="IPR001650">
    <property type="entry name" value="Helicase_C-like"/>
</dbReference>
<dbReference type="GO" id="GO:0016787">
    <property type="term" value="F:hydrolase activity"/>
    <property type="evidence" value="ECO:0007669"/>
    <property type="project" value="UniProtKB-KW"/>
</dbReference>
<comment type="subcellular location">
    <subcellularLocation>
        <location evidence="1">Nucleus</location>
        <location evidence="1">Nucleolus</location>
    </subcellularLocation>
</comment>
<feature type="region of interest" description="Disordered" evidence="11">
    <location>
        <begin position="102"/>
        <end position="209"/>
    </location>
</feature>
<dbReference type="GO" id="GO:0005524">
    <property type="term" value="F:ATP binding"/>
    <property type="evidence" value="ECO:0007669"/>
    <property type="project" value="UniProtKB-KW"/>
</dbReference>
<evidence type="ECO:0000313" key="14">
    <source>
        <dbReference type="EMBL" id="KNE73417.1"/>
    </source>
</evidence>
<feature type="region of interest" description="Disordered" evidence="11">
    <location>
        <begin position="1"/>
        <end position="22"/>
    </location>
</feature>
<keyword evidence="7" id="KW-0067">ATP-binding</keyword>
<dbReference type="STRING" id="578462.A0A0L0TF88"/>
<dbReference type="eggNOG" id="KOG0926">
    <property type="taxonomic scope" value="Eukaryota"/>
</dbReference>
<dbReference type="GO" id="GO:0003724">
    <property type="term" value="F:RNA helicase activity"/>
    <property type="evidence" value="ECO:0007669"/>
    <property type="project" value="UniProtKB-EC"/>
</dbReference>
<evidence type="ECO:0000259" key="12">
    <source>
        <dbReference type="PROSITE" id="PS51192"/>
    </source>
</evidence>
<feature type="compositionally biased region" description="Basic and acidic residues" evidence="11">
    <location>
        <begin position="788"/>
        <end position="803"/>
    </location>
</feature>
<comment type="similarity">
    <text evidence="2">Belongs to the DEAD box helicase family. DEAH subfamily.</text>
</comment>
<comment type="catalytic activity">
    <reaction evidence="10">
        <text>ATP + H2O = ADP + phosphate + H(+)</text>
        <dbReference type="Rhea" id="RHEA:13065"/>
        <dbReference type="ChEBI" id="CHEBI:15377"/>
        <dbReference type="ChEBI" id="CHEBI:15378"/>
        <dbReference type="ChEBI" id="CHEBI:30616"/>
        <dbReference type="ChEBI" id="CHEBI:43474"/>
        <dbReference type="ChEBI" id="CHEBI:456216"/>
        <dbReference type="EC" id="3.6.4.13"/>
    </reaction>
</comment>
<evidence type="ECO:0000256" key="7">
    <source>
        <dbReference type="ARBA" id="ARBA00022840"/>
    </source>
</evidence>
<dbReference type="PROSITE" id="PS00690">
    <property type="entry name" value="DEAH_ATP_HELICASE"/>
    <property type="match status" value="1"/>
</dbReference>
<dbReference type="PROSITE" id="PS51192">
    <property type="entry name" value="HELICASE_ATP_BIND_1"/>
    <property type="match status" value="1"/>
</dbReference>
<dbReference type="Pfam" id="PF00271">
    <property type="entry name" value="Helicase_C"/>
    <property type="match status" value="1"/>
</dbReference>
<dbReference type="PANTHER" id="PTHR18934">
    <property type="entry name" value="ATP-DEPENDENT RNA HELICASE"/>
    <property type="match status" value="1"/>
</dbReference>
<keyword evidence="15" id="KW-1185">Reference proteome</keyword>
<feature type="compositionally biased region" description="Basic and acidic residues" evidence="11">
    <location>
        <begin position="1"/>
        <end position="20"/>
    </location>
</feature>
<name>A0A0L0TF88_ALLM3</name>
<evidence type="ECO:0000256" key="4">
    <source>
        <dbReference type="ARBA" id="ARBA00022741"/>
    </source>
</evidence>
<sequence>MQPKKQERYNAKGATDKRGETPAVAAAIDSNADIIDTVALAEIKKAQEAEKNEPAPMSKKKRKRLEQYINRKLKKEERVDLIAQLATSSFDHSLLHSSAKLGRGVGKETKREKLKRALTEEKLGLTPSTDIYVNKPAPPQDDDDEDEDMGEATPAFPVRPVAPALPTVTTAPTDDGAALSDGELADAQPVKKRKKNKKQKAKKEHVPVEEFRRLDDSDSDMEPIVIPTTASSKPKVYVVPNRDAAVQEGRLNLPVVQEEDRVMETLNSHSVTVLCGETGSGKTTQVPQFLYEAGYSHPDSDFPGWIGVTQPRRVAAVAMAERVGHELNAKDQVSYQIRFEKTTTPSTHIHFMTDGVLLKEVSSDLLLSKYSVMIVDEAHERNLNTDILIGVLSRVLGQAFRDPRVTPLKLIIMSATLRVSDFTENARLFPVPPPVINVQARQFPVTVHFNRRTPRDHVFDAYRKVRKIHARLPAGGILVFMTGQNEIYDLITRLKRKYDPDRMAEVDEGLVNHARVDASVKSDERATTQGATTVLVDETSANKGEGTTQGDEGDDEDEFELSDDDDDQDADLDEDYDPAQRDDFDEVEDEDHTDQPLHVLPLYSLLSTDQQMKVFDAVPEGHRLCVVATNVAETSLTIPGIRYVVDCGKAKEKVYDPATSIQSFVVSWTSKASADQRAGRAGRTGPGHCYRLYSSAVYDQQFQQFSLPEILRMPIDSVVLQLKAMNMDNVINFPFPTPPNRTDLAKAEKLLQPSGCFARSAKREQGRERRRKAARNSTRNAMDVADDDAQRTKDDDDGNRRDGPAVSSRSWTKFCWQARARATRCFLLNLVGAFEYAGGSTKFCQTHLLRPKAMLEIRALRRQLTAMVQNVNPKLHVTMNPRMQPPNETQTILLRQLLLAGFVDQLAIPHPHPPLNDEDRPRHYMYQSMVNDAICSLDMPAPTFDAKSDTLTCHVVPRIGPWFARYLLEGKVFPGWAPLNAVWATQPSAITKDTYRGQKRVLALVQDLMVKKVASKAQLLEVWKTNPAFLLDAVVQWVPPELADAVRRQWPMTKGSFKP</sequence>
<dbReference type="FunFam" id="3.40.50.300:FF:000637">
    <property type="entry name" value="ATP-dependent RNA helicase DHX37/DHR1"/>
    <property type="match status" value="1"/>
</dbReference>
<proteinExistence type="inferred from homology"/>
<dbReference type="GO" id="GO:0000462">
    <property type="term" value="P:maturation of SSU-rRNA from tricistronic rRNA transcript (SSU-rRNA, 5.8S rRNA, LSU-rRNA)"/>
    <property type="evidence" value="ECO:0007669"/>
    <property type="project" value="TreeGrafter"/>
</dbReference>
<evidence type="ECO:0000256" key="3">
    <source>
        <dbReference type="ARBA" id="ARBA00012552"/>
    </source>
</evidence>
<dbReference type="InterPro" id="IPR042035">
    <property type="entry name" value="DEAH_win-hel_dom"/>
</dbReference>
<evidence type="ECO:0000256" key="11">
    <source>
        <dbReference type="SAM" id="MobiDB-lite"/>
    </source>
</evidence>
<dbReference type="Pfam" id="PF00270">
    <property type="entry name" value="DEAD"/>
    <property type="match status" value="1"/>
</dbReference>
<dbReference type="Gene3D" id="3.40.50.300">
    <property type="entry name" value="P-loop containing nucleotide triphosphate hydrolases"/>
    <property type="match status" value="3"/>
</dbReference>
<dbReference type="InterPro" id="IPR002464">
    <property type="entry name" value="DNA/RNA_helicase_DEAH_CS"/>
</dbReference>
<feature type="domain" description="Helicase ATP-binding" evidence="12">
    <location>
        <begin position="263"/>
        <end position="435"/>
    </location>
</feature>
<dbReference type="CDD" id="cd18791">
    <property type="entry name" value="SF2_C_RHA"/>
    <property type="match status" value="1"/>
</dbReference>
<dbReference type="AlphaFoldDB" id="A0A0L0TF88"/>
<feature type="compositionally biased region" description="Polar residues" evidence="11">
    <location>
        <begin position="539"/>
        <end position="550"/>
    </location>
</feature>
<dbReference type="PANTHER" id="PTHR18934:SF99">
    <property type="entry name" value="ATP-DEPENDENT RNA HELICASE DHX37-RELATED"/>
    <property type="match status" value="1"/>
</dbReference>
<evidence type="ECO:0000256" key="5">
    <source>
        <dbReference type="ARBA" id="ARBA00022801"/>
    </source>
</evidence>
<evidence type="ECO:0000259" key="13">
    <source>
        <dbReference type="PROSITE" id="PS51194"/>
    </source>
</evidence>
<dbReference type="SMART" id="SM00487">
    <property type="entry name" value="DEXDc"/>
    <property type="match status" value="1"/>
</dbReference>
<dbReference type="VEuPathDB" id="FungiDB:AMAG_17532"/>
<dbReference type="GO" id="GO:0005730">
    <property type="term" value="C:nucleolus"/>
    <property type="evidence" value="ECO:0007669"/>
    <property type="project" value="UniProtKB-SubCell"/>
</dbReference>
<accession>A0A0L0TF88</accession>
<dbReference type="CDD" id="cd17982">
    <property type="entry name" value="DEXHc_DHX37"/>
    <property type="match status" value="1"/>
</dbReference>
<keyword evidence="6" id="KW-0347">Helicase</keyword>
<feature type="region of interest" description="Disordered" evidence="11">
    <location>
        <begin position="519"/>
        <end position="579"/>
    </location>
</feature>
<gene>
    <name evidence="14" type="ORF">AMAG_17532</name>
</gene>
<dbReference type="EMBL" id="GG745408">
    <property type="protein sequence ID" value="KNE73417.1"/>
    <property type="molecule type" value="Genomic_DNA"/>
</dbReference>
<feature type="compositionally biased region" description="Basic residues" evidence="11">
    <location>
        <begin position="190"/>
        <end position="203"/>
    </location>
</feature>
<protein>
    <recommendedName>
        <fullName evidence="3">RNA helicase</fullName>
        <ecNumber evidence="3">3.6.4.13</ecNumber>
    </recommendedName>
</protein>
<keyword evidence="9" id="KW-0539">Nucleus</keyword>
<evidence type="ECO:0000256" key="6">
    <source>
        <dbReference type="ARBA" id="ARBA00022806"/>
    </source>
</evidence>
<feature type="domain" description="Helicase C-terminal" evidence="13">
    <location>
        <begin position="554"/>
        <end position="726"/>
    </location>
</feature>
<dbReference type="SMART" id="SM00490">
    <property type="entry name" value="HELICc"/>
    <property type="match status" value="1"/>
</dbReference>
<evidence type="ECO:0000256" key="8">
    <source>
        <dbReference type="ARBA" id="ARBA00022884"/>
    </source>
</evidence>
<dbReference type="InterPro" id="IPR011545">
    <property type="entry name" value="DEAD/DEAH_box_helicase_dom"/>
</dbReference>
<reference evidence="14 15" key="1">
    <citation type="submission" date="2009-11" db="EMBL/GenBank/DDBJ databases">
        <title>Annotation of Allomyces macrogynus ATCC 38327.</title>
        <authorList>
            <consortium name="The Broad Institute Genome Sequencing Platform"/>
            <person name="Russ C."/>
            <person name="Cuomo C."/>
            <person name="Burger G."/>
            <person name="Gray M.W."/>
            <person name="Holland P.W.H."/>
            <person name="King N."/>
            <person name="Lang F.B.F."/>
            <person name="Roger A.J."/>
            <person name="Ruiz-Trillo I."/>
            <person name="Young S.K."/>
            <person name="Zeng Q."/>
            <person name="Gargeya S."/>
            <person name="Fitzgerald M."/>
            <person name="Haas B."/>
            <person name="Abouelleil A."/>
            <person name="Alvarado L."/>
            <person name="Arachchi H.M."/>
            <person name="Berlin A."/>
            <person name="Chapman S.B."/>
            <person name="Gearin G."/>
            <person name="Goldberg J."/>
            <person name="Griggs A."/>
            <person name="Gujja S."/>
            <person name="Hansen M."/>
            <person name="Heiman D."/>
            <person name="Howarth C."/>
            <person name="Larimer J."/>
            <person name="Lui A."/>
            <person name="MacDonald P.J.P."/>
            <person name="McCowen C."/>
            <person name="Montmayeur A."/>
            <person name="Murphy C."/>
            <person name="Neiman D."/>
            <person name="Pearson M."/>
            <person name="Priest M."/>
            <person name="Roberts A."/>
            <person name="Saif S."/>
            <person name="Shea T."/>
            <person name="Sisk P."/>
            <person name="Stolte C."/>
            <person name="Sykes S."/>
            <person name="Wortman J."/>
            <person name="Nusbaum C."/>
            <person name="Birren B."/>
        </authorList>
    </citation>
    <scope>NUCLEOTIDE SEQUENCE [LARGE SCALE GENOMIC DNA]</scope>
    <source>
        <strain evidence="14 15">ATCC 38327</strain>
    </source>
</reference>
<feature type="compositionally biased region" description="Acidic residues" evidence="11">
    <location>
        <begin position="551"/>
        <end position="579"/>
    </location>
</feature>
<dbReference type="GO" id="GO:0003723">
    <property type="term" value="F:RNA binding"/>
    <property type="evidence" value="ECO:0007669"/>
    <property type="project" value="UniProtKB-KW"/>
</dbReference>
<dbReference type="SUPFAM" id="SSF52540">
    <property type="entry name" value="P-loop containing nucleoside triphosphate hydrolases"/>
    <property type="match status" value="1"/>
</dbReference>
<dbReference type="PROSITE" id="PS51194">
    <property type="entry name" value="HELICASE_CTER"/>
    <property type="match status" value="1"/>
</dbReference>
<dbReference type="OrthoDB" id="10253254at2759"/>
<evidence type="ECO:0000313" key="15">
    <source>
        <dbReference type="Proteomes" id="UP000054350"/>
    </source>
</evidence>
<feature type="compositionally biased region" description="Basic and acidic residues" evidence="11">
    <location>
        <begin position="105"/>
        <end position="123"/>
    </location>
</feature>
<organism evidence="14 15">
    <name type="scientific">Allomyces macrogynus (strain ATCC 38327)</name>
    <name type="common">Allomyces javanicus var. macrogynus</name>
    <dbReference type="NCBI Taxonomy" id="578462"/>
    <lineage>
        <taxon>Eukaryota</taxon>
        <taxon>Fungi</taxon>
        <taxon>Fungi incertae sedis</taxon>
        <taxon>Blastocladiomycota</taxon>
        <taxon>Blastocladiomycetes</taxon>
        <taxon>Blastocladiales</taxon>
        <taxon>Blastocladiaceae</taxon>
        <taxon>Allomyces</taxon>
    </lineage>
</organism>
<dbReference type="InterPro" id="IPR056371">
    <property type="entry name" value="DHX37-like_C"/>
</dbReference>
<dbReference type="EC" id="3.6.4.13" evidence="3"/>